<name>A0A2T9ZKT6_9FUNG</name>
<dbReference type="SMART" id="SM01042">
    <property type="entry name" value="Brr6_like_C_C"/>
    <property type="match status" value="1"/>
</dbReference>
<dbReference type="OrthoDB" id="5961at2759"/>
<dbReference type="InterPro" id="IPR040202">
    <property type="entry name" value="Brl1/Brr6"/>
</dbReference>
<keyword evidence="2" id="KW-1133">Transmembrane helix</keyword>
<feature type="transmembrane region" description="Helical" evidence="2">
    <location>
        <begin position="334"/>
        <end position="353"/>
    </location>
</feature>
<evidence type="ECO:0000256" key="2">
    <source>
        <dbReference type="SAM" id="Phobius"/>
    </source>
</evidence>
<dbReference type="Proteomes" id="UP000245609">
    <property type="component" value="Unassembled WGS sequence"/>
</dbReference>
<keyword evidence="2" id="KW-0812">Transmembrane</keyword>
<dbReference type="AlphaFoldDB" id="A0A2T9ZKT6"/>
<comment type="caution">
    <text evidence="4">The sequence shown here is derived from an EMBL/GenBank/DDBJ whole genome shotgun (WGS) entry which is preliminary data.</text>
</comment>
<accession>A0A2T9ZKT6</accession>
<feature type="transmembrane region" description="Helical" evidence="2">
    <location>
        <begin position="236"/>
        <end position="259"/>
    </location>
</feature>
<dbReference type="GO" id="GO:0055088">
    <property type="term" value="P:lipid homeostasis"/>
    <property type="evidence" value="ECO:0007669"/>
    <property type="project" value="InterPro"/>
</dbReference>
<dbReference type="PANTHER" id="PTHR28136">
    <property type="entry name" value="NUCLEUS EXPORT PROTEIN BRR6"/>
    <property type="match status" value="1"/>
</dbReference>
<dbReference type="InterPro" id="IPR018767">
    <property type="entry name" value="Brl1/Brr6_dom"/>
</dbReference>
<sequence length="427" mass="48325">MTKFSRADNLFPKSIINNNGAEPMNIDEPDEASDWLKLEPREPARKRPFLEVDFANSAKIGQNAKFEGFGVGGPFLFRSPIKMEKVQDIDFEKMDIDASKPVQRGNDNNPVSMNAIKKTSKGRNMFYSKLLSSKPSIESAVSETKSVDTNNSLNFEKLSVTSKKSVKKPVVEVDSSSDSSYSSDNVFSPKFQDRKKSPNSLSKSSAKKRTTQVTKSRSILKNIQAHKDIPYVVSGYLFFNMCIASIFLVILIQIIHTIYGDIDKKYMERSQVCAKNYIDNRCDPSTRVPAMESKCLEWQICKNMDPSRIGRGRIFAETFAEIINGFIELISWKAMLFFFMLLFGTIYFSNVAFSNFRKSRNVAQESSLLFPKESPGFFFMPNNEHYGSAPSDLRSNSNSNNIFTPLRLLKNQTPSSRSSFTNIFSSK</sequence>
<keyword evidence="2" id="KW-0472">Membrane</keyword>
<evidence type="ECO:0000313" key="4">
    <source>
        <dbReference type="EMBL" id="PVV05195.1"/>
    </source>
</evidence>
<feature type="compositionally biased region" description="Low complexity" evidence="1">
    <location>
        <begin position="174"/>
        <end position="188"/>
    </location>
</feature>
<dbReference type="Pfam" id="PF10104">
    <property type="entry name" value="Brr6_like_C_C"/>
    <property type="match status" value="1"/>
</dbReference>
<keyword evidence="5" id="KW-1185">Reference proteome</keyword>
<evidence type="ECO:0000256" key="1">
    <source>
        <dbReference type="SAM" id="MobiDB-lite"/>
    </source>
</evidence>
<dbReference type="GO" id="GO:0006998">
    <property type="term" value="P:nuclear envelope organization"/>
    <property type="evidence" value="ECO:0007669"/>
    <property type="project" value="InterPro"/>
</dbReference>
<dbReference type="EMBL" id="MBFS01000028">
    <property type="protein sequence ID" value="PVV05195.1"/>
    <property type="molecule type" value="Genomic_DNA"/>
</dbReference>
<organism evidence="4 5">
    <name type="scientific">Smittium megazygosporum</name>
    <dbReference type="NCBI Taxonomy" id="133381"/>
    <lineage>
        <taxon>Eukaryota</taxon>
        <taxon>Fungi</taxon>
        <taxon>Fungi incertae sedis</taxon>
        <taxon>Zoopagomycota</taxon>
        <taxon>Kickxellomycotina</taxon>
        <taxon>Harpellomycetes</taxon>
        <taxon>Harpellales</taxon>
        <taxon>Legeriomycetaceae</taxon>
        <taxon>Smittium</taxon>
    </lineage>
</organism>
<dbReference type="PANTHER" id="PTHR28136:SF1">
    <property type="entry name" value="NUCLEUS EXPORT PROTEIN BRL1"/>
    <property type="match status" value="1"/>
</dbReference>
<gene>
    <name evidence="4" type="ORF">BB560_000290</name>
</gene>
<proteinExistence type="predicted"/>
<reference evidence="4 5" key="1">
    <citation type="journal article" date="2018" name="MBio">
        <title>Comparative Genomics Reveals the Core Gene Toolbox for the Fungus-Insect Symbiosis.</title>
        <authorList>
            <person name="Wang Y."/>
            <person name="Stata M."/>
            <person name="Wang W."/>
            <person name="Stajich J.E."/>
            <person name="White M.M."/>
            <person name="Moncalvo J.M."/>
        </authorList>
    </citation>
    <scope>NUCLEOTIDE SEQUENCE [LARGE SCALE GENOMIC DNA]</scope>
    <source>
        <strain evidence="4 5">SC-DP-2</strain>
    </source>
</reference>
<dbReference type="GO" id="GO:0031965">
    <property type="term" value="C:nuclear membrane"/>
    <property type="evidence" value="ECO:0007669"/>
    <property type="project" value="InterPro"/>
</dbReference>
<feature type="domain" description="Brl1/Brr6" evidence="3">
    <location>
        <begin position="233"/>
        <end position="357"/>
    </location>
</feature>
<evidence type="ECO:0000259" key="3">
    <source>
        <dbReference type="SMART" id="SM01042"/>
    </source>
</evidence>
<feature type="region of interest" description="Disordered" evidence="1">
    <location>
        <begin position="174"/>
        <end position="213"/>
    </location>
</feature>
<evidence type="ECO:0000313" key="5">
    <source>
        <dbReference type="Proteomes" id="UP000245609"/>
    </source>
</evidence>
<protein>
    <recommendedName>
        <fullName evidence="3">Brl1/Brr6 domain-containing protein</fullName>
    </recommendedName>
</protein>